<organism evidence="1 2">
    <name type="scientific">Kistimonas scapharcae</name>
    <dbReference type="NCBI Taxonomy" id="1036133"/>
    <lineage>
        <taxon>Bacteria</taxon>
        <taxon>Pseudomonadati</taxon>
        <taxon>Pseudomonadota</taxon>
        <taxon>Gammaproteobacteria</taxon>
        <taxon>Oceanospirillales</taxon>
        <taxon>Endozoicomonadaceae</taxon>
        <taxon>Kistimonas</taxon>
    </lineage>
</organism>
<reference evidence="2" key="1">
    <citation type="journal article" date="2019" name="Int. J. Syst. Evol. Microbiol.">
        <title>The Global Catalogue of Microorganisms (GCM) 10K type strain sequencing project: providing services to taxonomists for standard genome sequencing and annotation.</title>
        <authorList>
            <consortium name="The Broad Institute Genomics Platform"/>
            <consortium name="The Broad Institute Genome Sequencing Center for Infectious Disease"/>
            <person name="Wu L."/>
            <person name="Ma J."/>
        </authorList>
    </citation>
    <scope>NUCLEOTIDE SEQUENCE [LARGE SCALE GENOMIC DNA]</scope>
    <source>
        <strain evidence="2">JCM 17805</strain>
    </source>
</reference>
<evidence type="ECO:0000313" key="2">
    <source>
        <dbReference type="Proteomes" id="UP001500604"/>
    </source>
</evidence>
<keyword evidence="2" id="KW-1185">Reference proteome</keyword>
<protein>
    <recommendedName>
        <fullName evidence="3">DUF91 domain-containing protein</fullName>
    </recommendedName>
</protein>
<name>A0ABP8VAW4_9GAMM</name>
<dbReference type="Proteomes" id="UP001500604">
    <property type="component" value="Unassembled WGS sequence"/>
</dbReference>
<sequence>MPVYSFNNSTLKKIEKTTFNDEGILERQHLQSALKHQIETVAPNCLVIAEELSEWSDSLRRIDLLAIDRSANLVVIELKRTEKGEHMELQALRYAAMVSTLTFARAVEIFQQHLSDNETDADAKTKLLEFLGWDEPQEDQFGMDVRIVLVSANFSKELTTSVIWLNERSLDIRCVRMIPYKHDGQILIDVQQIIPLPEAESYQVKIKQQSEERRVARQSSKDYTRYQFMGSLLNKRRLVLAVIQQWLSEHSPNTIDELLVAFPQKISSGLFVTLDEAEATYSRHGLTRHFLGEGEVITFPDESQYAISNQWGKGNLAKFIAQAKNLGYEIAEEG</sequence>
<comment type="caution">
    <text evidence="1">The sequence shown here is derived from an EMBL/GenBank/DDBJ whole genome shotgun (WGS) entry which is preliminary data.</text>
</comment>
<evidence type="ECO:0008006" key="3">
    <source>
        <dbReference type="Google" id="ProtNLM"/>
    </source>
</evidence>
<dbReference type="RefSeq" id="WP_345199114.1">
    <property type="nucleotide sequence ID" value="NZ_BAABFL010000477.1"/>
</dbReference>
<gene>
    <name evidence="1" type="ORF">GCM10023116_48130</name>
</gene>
<dbReference type="Gene3D" id="3.40.1350.10">
    <property type="match status" value="1"/>
</dbReference>
<evidence type="ECO:0000313" key="1">
    <source>
        <dbReference type="EMBL" id="GAA4652529.1"/>
    </source>
</evidence>
<dbReference type="InterPro" id="IPR011856">
    <property type="entry name" value="tRNA_endonuc-like_dom_sf"/>
</dbReference>
<accession>A0ABP8VAW4</accession>
<dbReference type="EMBL" id="BAABFL010000477">
    <property type="protein sequence ID" value="GAA4652529.1"/>
    <property type="molecule type" value="Genomic_DNA"/>
</dbReference>
<proteinExistence type="predicted"/>